<reference evidence="2 3" key="1">
    <citation type="submission" date="2018-11" db="EMBL/GenBank/DDBJ databases">
        <title>Novel Erysipelotrichaceae bacterium isolated from small intestine of a swine.</title>
        <authorList>
            <person name="Kim J.S."/>
            <person name="Choe H."/>
            <person name="Lee Y.R."/>
            <person name="Kim K.M."/>
            <person name="Park D.S."/>
        </authorList>
    </citation>
    <scope>NUCLEOTIDE SEQUENCE [LARGE SCALE GENOMIC DNA]</scope>
    <source>
        <strain evidence="2 3">SG0102</strain>
    </source>
</reference>
<feature type="transmembrane region" description="Helical" evidence="1">
    <location>
        <begin position="100"/>
        <end position="122"/>
    </location>
</feature>
<keyword evidence="1" id="KW-0812">Transmembrane</keyword>
<organism evidence="2 3">
    <name type="scientific">Intestinibaculum porci</name>
    <dbReference type="NCBI Taxonomy" id="2487118"/>
    <lineage>
        <taxon>Bacteria</taxon>
        <taxon>Bacillati</taxon>
        <taxon>Bacillota</taxon>
        <taxon>Erysipelotrichia</taxon>
        <taxon>Erysipelotrichales</taxon>
        <taxon>Erysipelotrichaceae</taxon>
        <taxon>Intestinibaculum</taxon>
    </lineage>
</organism>
<feature type="transmembrane region" description="Helical" evidence="1">
    <location>
        <begin position="200"/>
        <end position="219"/>
    </location>
</feature>
<feature type="transmembrane region" description="Helical" evidence="1">
    <location>
        <begin position="12"/>
        <end position="29"/>
    </location>
</feature>
<dbReference type="KEGG" id="ebm:SG0102_24910"/>
<evidence type="ECO:0000256" key="1">
    <source>
        <dbReference type="SAM" id="Phobius"/>
    </source>
</evidence>
<dbReference type="InParanoid" id="A0A3G9J8P3"/>
<feature type="transmembrane region" description="Helical" evidence="1">
    <location>
        <begin position="143"/>
        <end position="163"/>
    </location>
</feature>
<dbReference type="Proteomes" id="UP000268059">
    <property type="component" value="Chromosome"/>
</dbReference>
<keyword evidence="3" id="KW-1185">Reference proteome</keyword>
<keyword evidence="1" id="KW-0472">Membrane</keyword>
<evidence type="ECO:0000313" key="3">
    <source>
        <dbReference type="Proteomes" id="UP000268059"/>
    </source>
</evidence>
<proteinExistence type="predicted"/>
<dbReference type="OrthoDB" id="1644899at2"/>
<sequence length="220" mass="25234">MNKNKFEAFFDGAYLLFDLVAAIIFFMHGHQSIIFTMYGCLALLLGGGDAFHLIPRMKRALSGEDEKTEHALGLGLQVSSMTMTLFYVLLYYIWKQLFGISVPFIYPFIIWLTAIIRIVLCLMPQNNWYHYEGNPRWGIYRNIPFIFTGITMYILFLFSGNAYGYHMQFMSIAIAISFICYLPVVLYAKKHPAVGMLMMPKTLAYVAMLSLGLSLITKIH</sequence>
<dbReference type="EMBL" id="AP019309">
    <property type="protein sequence ID" value="BBH27557.1"/>
    <property type="molecule type" value="Genomic_DNA"/>
</dbReference>
<accession>A0A3G9J8P3</accession>
<dbReference type="AlphaFoldDB" id="A0A3G9J8P3"/>
<keyword evidence="1" id="KW-1133">Transmembrane helix</keyword>
<feature type="transmembrane region" description="Helical" evidence="1">
    <location>
        <begin position="35"/>
        <end position="54"/>
    </location>
</feature>
<name>A0A3G9J8P3_9FIRM</name>
<gene>
    <name evidence="2" type="ORF">SG0102_24910</name>
</gene>
<evidence type="ECO:0000313" key="2">
    <source>
        <dbReference type="EMBL" id="BBH27557.1"/>
    </source>
</evidence>
<protein>
    <submittedName>
        <fullName evidence="2">Uncharacterized protein</fullName>
    </submittedName>
</protein>
<feature type="transmembrane region" description="Helical" evidence="1">
    <location>
        <begin position="74"/>
        <end position="94"/>
    </location>
</feature>
<dbReference type="RefSeq" id="WP_125120272.1">
    <property type="nucleotide sequence ID" value="NZ_AP019309.1"/>
</dbReference>
<feature type="transmembrane region" description="Helical" evidence="1">
    <location>
        <begin position="169"/>
        <end position="188"/>
    </location>
</feature>